<keyword evidence="4" id="KW-1185">Reference proteome</keyword>
<dbReference type="Proteomes" id="UP001365542">
    <property type="component" value="Unassembled WGS sequence"/>
</dbReference>
<reference evidence="3 4" key="1">
    <citation type="submission" date="2019-10" db="EMBL/GenBank/DDBJ databases">
        <authorList>
            <person name="Palmer J.M."/>
        </authorList>
    </citation>
    <scope>NUCLEOTIDE SEQUENCE [LARGE SCALE GENOMIC DNA]</scope>
    <source>
        <strain evidence="3 4">TWF694</strain>
    </source>
</reference>
<accession>A0AAV9X7R7</accession>
<evidence type="ECO:0000256" key="1">
    <source>
        <dbReference type="SAM" id="MobiDB-lite"/>
    </source>
</evidence>
<sequence>MRIFYTISCFSILTQLQWISAYQLAFFPEFIENDQKSNPTPQIYFHTYPRFRCNAIDFTGHDNDDDSSMDLDKNNAYDPERRGNGFVQNIILRMTSASTGPPRAIAIYDADEGAENPCDIDGYMIKVIRWYPRKPSTQVYFTLFRGYMSHFKEIKEGDREWAIVAENNIRPGDVAQWKTKTEEWIVHQKEVRVFSLDQDLTFDAEFDNDLDSSDSDDAETQRIMDELDHNTVHSENLDEKDYGDMEPFYVFGNPKWSIRQKVPPQMVYNKRYRDWRNYRLKKAKEYRRLPIWLSEKFSAQKLRDMGYVIDVDLEEQLRGELINDVLRSEQAERFYEKLPEVGFGGPENKALDDLIWGWPPPEEQTNVDPLHMLMSIDFDDNTVPYNPYDYATKEEIPDNWKKMVTVPSEYANRAADSGFPEGWATAQILSGPNSPTEVHEVTKTDEQDYIEEEEMVNENAMNEEVEAGGAQDNQDAGENLN</sequence>
<gene>
    <name evidence="3" type="ORF">TWF694_011825</name>
</gene>
<evidence type="ECO:0000313" key="3">
    <source>
        <dbReference type="EMBL" id="KAK6537651.1"/>
    </source>
</evidence>
<feature type="compositionally biased region" description="Polar residues" evidence="1">
    <location>
        <begin position="471"/>
        <end position="481"/>
    </location>
</feature>
<feature type="signal peptide" evidence="2">
    <location>
        <begin position="1"/>
        <end position="21"/>
    </location>
</feature>
<name>A0AAV9X7R7_9PEZI</name>
<protein>
    <submittedName>
        <fullName evidence="3">Uncharacterized protein</fullName>
    </submittedName>
</protein>
<comment type="caution">
    <text evidence="3">The sequence shown here is derived from an EMBL/GenBank/DDBJ whole genome shotgun (WGS) entry which is preliminary data.</text>
</comment>
<dbReference type="EMBL" id="JAVHJO010000009">
    <property type="protein sequence ID" value="KAK6537651.1"/>
    <property type="molecule type" value="Genomic_DNA"/>
</dbReference>
<organism evidence="3 4">
    <name type="scientific">Orbilia ellipsospora</name>
    <dbReference type="NCBI Taxonomy" id="2528407"/>
    <lineage>
        <taxon>Eukaryota</taxon>
        <taxon>Fungi</taxon>
        <taxon>Dikarya</taxon>
        <taxon>Ascomycota</taxon>
        <taxon>Pezizomycotina</taxon>
        <taxon>Orbiliomycetes</taxon>
        <taxon>Orbiliales</taxon>
        <taxon>Orbiliaceae</taxon>
        <taxon>Orbilia</taxon>
    </lineage>
</organism>
<keyword evidence="2" id="KW-0732">Signal</keyword>
<proteinExistence type="predicted"/>
<evidence type="ECO:0000256" key="2">
    <source>
        <dbReference type="SAM" id="SignalP"/>
    </source>
</evidence>
<evidence type="ECO:0000313" key="4">
    <source>
        <dbReference type="Proteomes" id="UP001365542"/>
    </source>
</evidence>
<feature type="chain" id="PRO_5043990278" evidence="2">
    <location>
        <begin position="22"/>
        <end position="481"/>
    </location>
</feature>
<feature type="region of interest" description="Disordered" evidence="1">
    <location>
        <begin position="460"/>
        <end position="481"/>
    </location>
</feature>
<dbReference type="AlphaFoldDB" id="A0AAV9X7R7"/>